<keyword evidence="2" id="KW-1185">Reference proteome</keyword>
<protein>
    <submittedName>
        <fullName evidence="1">Uncharacterized protein</fullName>
    </submittedName>
</protein>
<dbReference type="EMBL" id="JAHUTI010083059">
    <property type="protein sequence ID" value="MED6259305.1"/>
    <property type="molecule type" value="Genomic_DNA"/>
</dbReference>
<sequence length="109" mass="12011">MGGGDRLSWPMENMQTPEWPQVGFCYKVANLNARSSPGTLELQKEKLGMCCFYYLEEGHEQLISQKVLSTLSVAMALLEAEDEGSSAGLAWGFTLCLAAKLQGVFILFK</sequence>
<name>A0ABU7CBP3_9TELE</name>
<proteinExistence type="predicted"/>
<accession>A0ABU7CBP3</accession>
<evidence type="ECO:0000313" key="1">
    <source>
        <dbReference type="EMBL" id="MED6259305.1"/>
    </source>
</evidence>
<comment type="caution">
    <text evidence="1">The sequence shown here is derived from an EMBL/GenBank/DDBJ whole genome shotgun (WGS) entry which is preliminary data.</text>
</comment>
<reference evidence="1 2" key="1">
    <citation type="submission" date="2021-07" db="EMBL/GenBank/DDBJ databases">
        <authorList>
            <person name="Palmer J.M."/>
        </authorList>
    </citation>
    <scope>NUCLEOTIDE SEQUENCE [LARGE SCALE GENOMIC DNA]</scope>
    <source>
        <strain evidence="1 2">AT_MEX2019</strain>
        <tissue evidence="1">Muscle</tissue>
    </source>
</reference>
<gene>
    <name evidence="1" type="ORF">ATANTOWER_020611</name>
</gene>
<dbReference type="Proteomes" id="UP001345963">
    <property type="component" value="Unassembled WGS sequence"/>
</dbReference>
<evidence type="ECO:0000313" key="2">
    <source>
        <dbReference type="Proteomes" id="UP001345963"/>
    </source>
</evidence>
<organism evidence="1 2">
    <name type="scientific">Ataeniobius toweri</name>
    <dbReference type="NCBI Taxonomy" id="208326"/>
    <lineage>
        <taxon>Eukaryota</taxon>
        <taxon>Metazoa</taxon>
        <taxon>Chordata</taxon>
        <taxon>Craniata</taxon>
        <taxon>Vertebrata</taxon>
        <taxon>Euteleostomi</taxon>
        <taxon>Actinopterygii</taxon>
        <taxon>Neopterygii</taxon>
        <taxon>Teleostei</taxon>
        <taxon>Neoteleostei</taxon>
        <taxon>Acanthomorphata</taxon>
        <taxon>Ovalentaria</taxon>
        <taxon>Atherinomorphae</taxon>
        <taxon>Cyprinodontiformes</taxon>
        <taxon>Goodeidae</taxon>
        <taxon>Ataeniobius</taxon>
    </lineage>
</organism>